<evidence type="ECO:0000313" key="3">
    <source>
        <dbReference type="Proteomes" id="UP000198406"/>
    </source>
</evidence>
<name>A0A1Z5K2H2_FISSO</name>
<feature type="compositionally biased region" description="Basic and acidic residues" evidence="1">
    <location>
        <begin position="716"/>
        <end position="727"/>
    </location>
</feature>
<feature type="region of interest" description="Disordered" evidence="1">
    <location>
        <begin position="378"/>
        <end position="411"/>
    </location>
</feature>
<dbReference type="Pfam" id="PF06677">
    <property type="entry name" value="Auto_anti-p27"/>
    <property type="match status" value="2"/>
</dbReference>
<reference evidence="2 3" key="1">
    <citation type="journal article" date="2015" name="Plant Cell">
        <title>Oil accumulation by the oleaginous diatom Fistulifera solaris as revealed by the genome and transcriptome.</title>
        <authorList>
            <person name="Tanaka T."/>
            <person name="Maeda Y."/>
            <person name="Veluchamy A."/>
            <person name="Tanaka M."/>
            <person name="Abida H."/>
            <person name="Marechal E."/>
            <person name="Bowler C."/>
            <person name="Muto M."/>
            <person name="Sunaga Y."/>
            <person name="Tanaka M."/>
            <person name="Yoshino T."/>
            <person name="Taniguchi T."/>
            <person name="Fukuda Y."/>
            <person name="Nemoto M."/>
            <person name="Matsumoto M."/>
            <person name="Wong P.S."/>
            <person name="Aburatani S."/>
            <person name="Fujibuchi W."/>
        </authorList>
    </citation>
    <scope>NUCLEOTIDE SEQUENCE [LARGE SCALE GENOMIC DNA]</scope>
    <source>
        <strain evidence="2 3">JPCC DA0580</strain>
    </source>
</reference>
<feature type="region of interest" description="Disordered" evidence="1">
    <location>
        <begin position="893"/>
        <end position="928"/>
    </location>
</feature>
<proteinExistence type="predicted"/>
<dbReference type="Proteomes" id="UP000198406">
    <property type="component" value="Unassembled WGS sequence"/>
</dbReference>
<feature type="region of interest" description="Disordered" evidence="1">
    <location>
        <begin position="835"/>
        <end position="861"/>
    </location>
</feature>
<organism evidence="2 3">
    <name type="scientific">Fistulifera solaris</name>
    <name type="common">Oleaginous diatom</name>
    <dbReference type="NCBI Taxonomy" id="1519565"/>
    <lineage>
        <taxon>Eukaryota</taxon>
        <taxon>Sar</taxon>
        <taxon>Stramenopiles</taxon>
        <taxon>Ochrophyta</taxon>
        <taxon>Bacillariophyta</taxon>
        <taxon>Bacillariophyceae</taxon>
        <taxon>Bacillariophycidae</taxon>
        <taxon>Naviculales</taxon>
        <taxon>Naviculaceae</taxon>
        <taxon>Fistulifera</taxon>
    </lineage>
</organism>
<protein>
    <submittedName>
        <fullName evidence="2">Uncharacterized protein</fullName>
    </submittedName>
</protein>
<feature type="region of interest" description="Disordered" evidence="1">
    <location>
        <begin position="292"/>
        <end position="313"/>
    </location>
</feature>
<dbReference type="AlphaFoldDB" id="A0A1Z5K2H2"/>
<evidence type="ECO:0000313" key="2">
    <source>
        <dbReference type="EMBL" id="GAX20467.1"/>
    </source>
</evidence>
<evidence type="ECO:0000256" key="1">
    <source>
        <dbReference type="SAM" id="MobiDB-lite"/>
    </source>
</evidence>
<dbReference type="OrthoDB" id="49645at2759"/>
<dbReference type="InterPro" id="IPR009563">
    <property type="entry name" value="SSSCA1"/>
</dbReference>
<gene>
    <name evidence="2" type="ORF">FisN_22Hh035</name>
</gene>
<dbReference type="InterPro" id="IPR051888">
    <property type="entry name" value="UPF0148_domain"/>
</dbReference>
<accession>A0A1Z5K2H2</accession>
<sequence length="1010" mass="111563">MVATSLRTSPRSLETEDQFDDGMEIDKVFCPSCSTNLVMIDHSKNINSSISSPKGTAPIAEVPFCFGCKAHVVCNAEQVQTLIQLGASGHTRIAHKGAILVATPSHIKLKRNNNKAWPASPKLKEEHELMIEYFQAASNLSKEEVEMALIPDDDNLYLTITPSTVKESDSNTAPNSPLRFLTEQEISPCNACLPSEDDERVDDAERKDPEETHEASNTMDEMDLLGATHTEDDDIDRLFGSKEEPVGELKTVETIELIHCEGKAASNEECESTRATTSVQVQVVEVAENARNLKAPSVSSDGSQSDASSSEGGYDFDIPEYNIRREIATKTLGAMMLQGYTLKEDICETCEMPLMDFGKKITCVVCPILRRRAALEKQNNENEGDKSNQIVDKKASDREEQLEKKRAATDMKKEAREAMEKAREALNKVKVTRHESMLDPEPSKSHDSNCQLDRVESVRSYDTAAEVLHEEQWELLRSEGRLAKARRVLKGWKETGKLCAGKDCHGFPLITNGTQNECMVCAGSGTGFDGIYSQSEGSVSSKKVFPDPEYHLNKPKESQSFDKVQTDSHVPRHEAESDFESKRKLVSKEVGKRLLKGWTLLDKACPYCVMPLMTNKKQMDEICVLCGVVGKRKEIVSEHTNKIEPTASKEVPALCNDAPKTGYADAAQLVGAEIESEIKPCASSHNPPRSDPPEAHEGSFYFPLQSSTRRSIEIPDYQKESSAKSRDPQASVGACYTRKDRREPEEQIPYYLKQEEAQLENDDEDNLVTPLPLSPKHTGILTLEIPNTFDLGDEESLRDLIEAAKTAPDFEECSLLGVRRPQPSPGMEHAKVPGIHSPQSFRQCGSRPPITPETAPRPKGSGLMYCASKDNISVSTFNDNPFSGADRFGAGDDIKKSANTHHNTRLPSSKSHTNTSAKRFWPPRSTRSVGSGTCEDAIALHELSFEELQGSSSGVVSLESEALDALMGRIEDTKNKLQKGNGPIDTDLRELIDGLAKTAFDMEMIERSTN</sequence>
<feature type="region of interest" description="Disordered" evidence="1">
    <location>
        <begin position="680"/>
        <end position="702"/>
    </location>
</feature>
<dbReference type="EMBL" id="BDSP01000148">
    <property type="protein sequence ID" value="GAX20467.1"/>
    <property type="molecule type" value="Genomic_DNA"/>
</dbReference>
<feature type="region of interest" description="Disordered" evidence="1">
    <location>
        <begin position="716"/>
        <end position="747"/>
    </location>
</feature>
<comment type="caution">
    <text evidence="2">The sequence shown here is derived from an EMBL/GenBank/DDBJ whole genome shotgun (WGS) entry which is preliminary data.</text>
</comment>
<feature type="region of interest" description="Disordered" evidence="1">
    <location>
        <begin position="190"/>
        <end position="221"/>
    </location>
</feature>
<keyword evidence="3" id="KW-1185">Reference proteome</keyword>
<dbReference type="PANTHER" id="PTHR16537:SF1">
    <property type="entry name" value="PROTEIN ZNRD2"/>
    <property type="match status" value="1"/>
</dbReference>
<dbReference type="PANTHER" id="PTHR16537">
    <property type="entry name" value="SJOEGREN SYNDROME/SCLERODERMA AUTOANTIGEN 1"/>
    <property type="match status" value="1"/>
</dbReference>
<dbReference type="InParanoid" id="A0A1Z5K2H2"/>
<feature type="compositionally biased region" description="Polar residues" evidence="1">
    <location>
        <begin position="905"/>
        <end position="917"/>
    </location>
</feature>
<feature type="compositionally biased region" description="Basic and acidic residues" evidence="1">
    <location>
        <begin position="203"/>
        <end position="214"/>
    </location>
</feature>
<feature type="compositionally biased region" description="Low complexity" evidence="1">
    <location>
        <begin position="297"/>
        <end position="310"/>
    </location>
</feature>